<protein>
    <recommendedName>
        <fullName evidence="1">glutathione transferase</fullName>
        <ecNumber evidence="1">2.5.1.18</ecNumber>
    </recommendedName>
</protein>
<dbReference type="Pfam" id="PF02798">
    <property type="entry name" value="GST_N"/>
    <property type="match status" value="1"/>
</dbReference>
<dbReference type="Gene3D" id="1.20.1050.10">
    <property type="match status" value="1"/>
</dbReference>
<evidence type="ECO:0000259" key="5">
    <source>
        <dbReference type="PROSITE" id="PS50404"/>
    </source>
</evidence>
<dbReference type="AlphaFoldDB" id="A0A7E5VV62"/>
<dbReference type="SFLD" id="SFLDG01205">
    <property type="entry name" value="AMPS.1"/>
    <property type="match status" value="1"/>
</dbReference>
<dbReference type="SUPFAM" id="SSF47616">
    <property type="entry name" value="GST C-terminal domain-like"/>
    <property type="match status" value="1"/>
</dbReference>
<dbReference type="PROSITE" id="PS50404">
    <property type="entry name" value="GST_NTER"/>
    <property type="match status" value="1"/>
</dbReference>
<dbReference type="PANTHER" id="PTHR11571">
    <property type="entry name" value="GLUTATHIONE S-TRANSFERASE"/>
    <property type="match status" value="1"/>
</dbReference>
<keyword evidence="7" id="KW-1185">Reference proteome</keyword>
<dbReference type="PANTHER" id="PTHR11571:SF224">
    <property type="entry name" value="HEMATOPOIETIC PROSTAGLANDIN D SYNTHASE"/>
    <property type="match status" value="1"/>
</dbReference>
<dbReference type="SUPFAM" id="SSF52833">
    <property type="entry name" value="Thioredoxin-like"/>
    <property type="match status" value="1"/>
</dbReference>
<reference evidence="8" key="1">
    <citation type="submission" date="2025-08" db="UniProtKB">
        <authorList>
            <consortium name="RefSeq"/>
        </authorList>
    </citation>
    <scope>IDENTIFICATION</scope>
</reference>
<dbReference type="InterPro" id="IPR004045">
    <property type="entry name" value="Glutathione_S-Trfase_N"/>
</dbReference>
<comment type="similarity">
    <text evidence="3">Belongs to the GST superfamily. Sigma family.</text>
</comment>
<keyword evidence="2" id="KW-0808">Transferase</keyword>
<dbReference type="GO" id="GO:0006749">
    <property type="term" value="P:glutathione metabolic process"/>
    <property type="evidence" value="ECO:0007669"/>
    <property type="project" value="TreeGrafter"/>
</dbReference>
<dbReference type="Pfam" id="PF14497">
    <property type="entry name" value="GST_C_3"/>
    <property type="match status" value="1"/>
</dbReference>
<feature type="domain" description="GST C-terminal" evidence="6">
    <location>
        <begin position="82"/>
        <end position="207"/>
    </location>
</feature>
<evidence type="ECO:0000259" key="6">
    <source>
        <dbReference type="PROSITE" id="PS50405"/>
    </source>
</evidence>
<accession>A0A7E5VV62</accession>
<gene>
    <name evidence="8" type="primary">LOC113497000</name>
</gene>
<name>A0A7E5VV62_TRINI</name>
<evidence type="ECO:0000313" key="7">
    <source>
        <dbReference type="Proteomes" id="UP000322000"/>
    </source>
</evidence>
<evidence type="ECO:0000256" key="4">
    <source>
        <dbReference type="ARBA" id="ARBA00047960"/>
    </source>
</evidence>
<comment type="catalytic activity">
    <reaction evidence="4">
        <text>RX + glutathione = an S-substituted glutathione + a halide anion + H(+)</text>
        <dbReference type="Rhea" id="RHEA:16437"/>
        <dbReference type="ChEBI" id="CHEBI:15378"/>
        <dbReference type="ChEBI" id="CHEBI:16042"/>
        <dbReference type="ChEBI" id="CHEBI:17792"/>
        <dbReference type="ChEBI" id="CHEBI:57925"/>
        <dbReference type="ChEBI" id="CHEBI:90779"/>
        <dbReference type="EC" id="2.5.1.18"/>
    </reaction>
</comment>
<dbReference type="InterPro" id="IPR010987">
    <property type="entry name" value="Glutathione-S-Trfase_C-like"/>
</dbReference>
<dbReference type="SFLD" id="SFLDG00363">
    <property type="entry name" value="AMPS_(cytGST):_Alpha-__Mu-__Pi"/>
    <property type="match status" value="1"/>
</dbReference>
<dbReference type="PROSITE" id="PS50405">
    <property type="entry name" value="GST_CTER"/>
    <property type="match status" value="1"/>
</dbReference>
<evidence type="ECO:0000313" key="8">
    <source>
        <dbReference type="RefSeq" id="XP_026732230.1"/>
    </source>
</evidence>
<dbReference type="InterPro" id="IPR040079">
    <property type="entry name" value="Glutathione_S-Trfase"/>
</dbReference>
<dbReference type="CDD" id="cd03192">
    <property type="entry name" value="GST_C_Sigma_like"/>
    <property type="match status" value="1"/>
</dbReference>
<dbReference type="RefSeq" id="XP_026732230.1">
    <property type="nucleotide sequence ID" value="XM_026876429.1"/>
</dbReference>
<dbReference type="Gene3D" id="3.40.30.10">
    <property type="entry name" value="Glutaredoxin"/>
    <property type="match status" value="1"/>
</dbReference>
<evidence type="ECO:0000256" key="2">
    <source>
        <dbReference type="ARBA" id="ARBA00022679"/>
    </source>
</evidence>
<dbReference type="InterPro" id="IPR050213">
    <property type="entry name" value="GST_superfamily"/>
</dbReference>
<sequence length="207" mass="24210">MSKTLHYFNLGGVAESIRYILHYTKQEFEDVRHDFLTWPDVKFKKTLPFGQIPIFVEGDKTLNQSLAIAKYVARDSDLIPADAWQQAILESTVYNIYDFWKNVVQYIQEKEAVKKEAMKNKILEETFDFFFSRFDKHLAENGGFFIGKVSWVEFVFVGITEATNLFLEIDIGKYPNTKKLVEEITHLPGVKEYIASRGPYKRPEFKK</sequence>
<evidence type="ECO:0000256" key="1">
    <source>
        <dbReference type="ARBA" id="ARBA00012452"/>
    </source>
</evidence>
<organism evidence="7 8">
    <name type="scientific">Trichoplusia ni</name>
    <name type="common">Cabbage looper</name>
    <dbReference type="NCBI Taxonomy" id="7111"/>
    <lineage>
        <taxon>Eukaryota</taxon>
        <taxon>Metazoa</taxon>
        <taxon>Ecdysozoa</taxon>
        <taxon>Arthropoda</taxon>
        <taxon>Hexapoda</taxon>
        <taxon>Insecta</taxon>
        <taxon>Pterygota</taxon>
        <taxon>Neoptera</taxon>
        <taxon>Endopterygota</taxon>
        <taxon>Lepidoptera</taxon>
        <taxon>Glossata</taxon>
        <taxon>Ditrysia</taxon>
        <taxon>Noctuoidea</taxon>
        <taxon>Noctuidae</taxon>
        <taxon>Plusiinae</taxon>
        <taxon>Trichoplusia</taxon>
    </lineage>
</organism>
<dbReference type="InterPro" id="IPR036249">
    <property type="entry name" value="Thioredoxin-like_sf"/>
</dbReference>
<proteinExistence type="inferred from homology"/>
<feature type="domain" description="GST N-terminal" evidence="5">
    <location>
        <begin position="1"/>
        <end position="80"/>
    </location>
</feature>
<dbReference type="InterPro" id="IPR004046">
    <property type="entry name" value="GST_C"/>
</dbReference>
<dbReference type="GO" id="GO:0004364">
    <property type="term" value="F:glutathione transferase activity"/>
    <property type="evidence" value="ECO:0007669"/>
    <property type="project" value="UniProtKB-EC"/>
</dbReference>
<dbReference type="SFLD" id="SFLDS00019">
    <property type="entry name" value="Glutathione_Transferase_(cytos"/>
    <property type="match status" value="1"/>
</dbReference>
<dbReference type="EC" id="2.5.1.18" evidence="1"/>
<dbReference type="GeneID" id="113497000"/>
<dbReference type="InterPro" id="IPR036282">
    <property type="entry name" value="Glutathione-S-Trfase_C_sf"/>
</dbReference>
<dbReference type="Proteomes" id="UP000322000">
    <property type="component" value="Chromosome 8"/>
</dbReference>
<dbReference type="CDD" id="cd03039">
    <property type="entry name" value="GST_N_Sigma_like"/>
    <property type="match status" value="1"/>
</dbReference>
<evidence type="ECO:0000256" key="3">
    <source>
        <dbReference type="ARBA" id="ARBA00038317"/>
    </source>
</evidence>